<proteinExistence type="predicted"/>
<gene>
    <name evidence="1" type="ORF">OXX778_LOCUS23322</name>
</gene>
<reference evidence="1" key="1">
    <citation type="submission" date="2021-02" db="EMBL/GenBank/DDBJ databases">
        <authorList>
            <person name="Nowell W R."/>
        </authorList>
    </citation>
    <scope>NUCLEOTIDE SEQUENCE</scope>
    <source>
        <strain evidence="1">Ploen Becks lab</strain>
    </source>
</reference>
<dbReference type="AlphaFoldDB" id="A0A814SS02"/>
<organism evidence="1 2">
    <name type="scientific">Brachionus calyciflorus</name>
    <dbReference type="NCBI Taxonomy" id="104777"/>
    <lineage>
        <taxon>Eukaryota</taxon>
        <taxon>Metazoa</taxon>
        <taxon>Spiralia</taxon>
        <taxon>Gnathifera</taxon>
        <taxon>Rotifera</taxon>
        <taxon>Eurotatoria</taxon>
        <taxon>Monogononta</taxon>
        <taxon>Pseudotrocha</taxon>
        <taxon>Ploima</taxon>
        <taxon>Brachionidae</taxon>
        <taxon>Brachionus</taxon>
    </lineage>
</organism>
<protein>
    <submittedName>
        <fullName evidence="1">Uncharacterized protein</fullName>
    </submittedName>
</protein>
<accession>A0A814SS02</accession>
<evidence type="ECO:0000313" key="1">
    <source>
        <dbReference type="EMBL" id="CAF1152115.1"/>
    </source>
</evidence>
<comment type="caution">
    <text evidence="1">The sequence shown here is derived from an EMBL/GenBank/DDBJ whole genome shotgun (WGS) entry which is preliminary data.</text>
</comment>
<feature type="non-terminal residue" evidence="1">
    <location>
        <position position="73"/>
    </location>
</feature>
<evidence type="ECO:0000313" key="2">
    <source>
        <dbReference type="Proteomes" id="UP000663879"/>
    </source>
</evidence>
<sequence length="73" mass="8359">MNHIAKILENEPIDDYDLEEGDLKIDMVSMIQFPQTGDHNTIKLDSGLPILGEKVRYDNLDEWIFAIKNSVKA</sequence>
<dbReference type="Proteomes" id="UP000663879">
    <property type="component" value="Unassembled WGS sequence"/>
</dbReference>
<dbReference type="EMBL" id="CAJNOC010012137">
    <property type="protein sequence ID" value="CAF1152115.1"/>
    <property type="molecule type" value="Genomic_DNA"/>
</dbReference>
<keyword evidence="2" id="KW-1185">Reference proteome</keyword>
<name>A0A814SS02_9BILA</name>